<protein>
    <submittedName>
        <fullName evidence="4">Heat shock protein</fullName>
    </submittedName>
</protein>
<dbReference type="Gene3D" id="2.60.40.790">
    <property type="match status" value="1"/>
</dbReference>
<evidence type="ECO:0000313" key="5">
    <source>
        <dbReference type="Proteomes" id="UP000094056"/>
    </source>
</evidence>
<dbReference type="AlphaFoldDB" id="A0A1E3X6M7"/>
<organism evidence="4 5">
    <name type="scientific">Candidatus Scalindua rubra</name>
    <dbReference type="NCBI Taxonomy" id="1872076"/>
    <lineage>
        <taxon>Bacteria</taxon>
        <taxon>Pseudomonadati</taxon>
        <taxon>Planctomycetota</taxon>
        <taxon>Candidatus Brocadiia</taxon>
        <taxon>Candidatus Brocadiales</taxon>
        <taxon>Candidatus Scalinduaceae</taxon>
        <taxon>Candidatus Scalindua</taxon>
    </lineage>
</organism>
<keyword evidence="4" id="KW-0346">Stress response</keyword>
<dbReference type="PROSITE" id="PS01031">
    <property type="entry name" value="SHSP"/>
    <property type="match status" value="1"/>
</dbReference>
<feature type="domain" description="SHSP" evidence="3">
    <location>
        <begin position="37"/>
        <end position="149"/>
    </location>
</feature>
<name>A0A1E3X6M7_9BACT</name>
<dbReference type="Pfam" id="PF00011">
    <property type="entry name" value="HSP20"/>
    <property type="match status" value="1"/>
</dbReference>
<evidence type="ECO:0000256" key="1">
    <source>
        <dbReference type="PROSITE-ProRule" id="PRU00285"/>
    </source>
</evidence>
<dbReference type="EMBL" id="MAYW01000193">
    <property type="protein sequence ID" value="ODS30644.1"/>
    <property type="molecule type" value="Genomic_DNA"/>
</dbReference>
<evidence type="ECO:0000313" key="4">
    <source>
        <dbReference type="EMBL" id="ODS30644.1"/>
    </source>
</evidence>
<evidence type="ECO:0000259" key="3">
    <source>
        <dbReference type="PROSITE" id="PS01031"/>
    </source>
</evidence>
<gene>
    <name evidence="4" type="ORF">SCARUB_04245</name>
</gene>
<comment type="similarity">
    <text evidence="1 2">Belongs to the small heat shock protein (HSP20) family.</text>
</comment>
<accession>A0A1E3X6M7</accession>
<sequence length="150" mass="17345">MIHFVSDESLQKLMAKHSNIEKLFEEFFFMTKSYDIASSTPWQPPTDVYETTKDIIIKLAVSGLKPEDISIVFSDHILTVSGRRNDNSAHQKVCFYQVEIRYGYFERKIKIPKHVDANNINATYENGFILIVIPKSEKAYNSTISIKITY</sequence>
<dbReference type="PANTHER" id="PTHR11527">
    <property type="entry name" value="HEAT-SHOCK PROTEIN 20 FAMILY MEMBER"/>
    <property type="match status" value="1"/>
</dbReference>
<comment type="caution">
    <text evidence="4">The sequence shown here is derived from an EMBL/GenBank/DDBJ whole genome shotgun (WGS) entry which is preliminary data.</text>
</comment>
<dbReference type="InterPro" id="IPR031107">
    <property type="entry name" value="Small_HSP"/>
</dbReference>
<dbReference type="InterPro" id="IPR008978">
    <property type="entry name" value="HSP20-like_chaperone"/>
</dbReference>
<dbReference type="InterPro" id="IPR002068">
    <property type="entry name" value="A-crystallin/Hsp20_dom"/>
</dbReference>
<reference evidence="4 5" key="1">
    <citation type="submission" date="2016-07" db="EMBL/GenBank/DDBJ databases">
        <title>Draft genome of Scalindua rubra, obtained from a brine-seawater interface in the Red Sea, sheds light on salt adaptation in anammox bacteria.</title>
        <authorList>
            <person name="Speth D.R."/>
            <person name="Lagkouvardos I."/>
            <person name="Wang Y."/>
            <person name="Qian P.-Y."/>
            <person name="Dutilh B.E."/>
            <person name="Jetten M.S."/>
        </authorList>
    </citation>
    <scope>NUCLEOTIDE SEQUENCE [LARGE SCALE GENOMIC DNA]</scope>
    <source>
        <strain evidence="4">BSI-1</strain>
    </source>
</reference>
<evidence type="ECO:0000256" key="2">
    <source>
        <dbReference type="RuleBase" id="RU003616"/>
    </source>
</evidence>
<dbReference type="SUPFAM" id="SSF49764">
    <property type="entry name" value="HSP20-like chaperones"/>
    <property type="match status" value="1"/>
</dbReference>
<dbReference type="CDD" id="cd06464">
    <property type="entry name" value="ACD_sHsps-like"/>
    <property type="match status" value="1"/>
</dbReference>
<dbReference type="Proteomes" id="UP000094056">
    <property type="component" value="Unassembled WGS sequence"/>
</dbReference>
<proteinExistence type="inferred from homology"/>